<evidence type="ECO:0000313" key="1">
    <source>
        <dbReference type="EMBL" id="VDI47721.1"/>
    </source>
</evidence>
<dbReference type="AlphaFoldDB" id="A0A8B6FBT0"/>
<accession>A0A8B6FBT0</accession>
<gene>
    <name evidence="1" type="ORF">MGAL_10B080947</name>
</gene>
<proteinExistence type="predicted"/>
<protein>
    <submittedName>
        <fullName evidence="1">Uncharacterized protein</fullName>
    </submittedName>
</protein>
<dbReference type="EMBL" id="UYJE01006654">
    <property type="protein sequence ID" value="VDI47721.1"/>
    <property type="molecule type" value="Genomic_DNA"/>
</dbReference>
<keyword evidence="2" id="KW-1185">Reference proteome</keyword>
<comment type="caution">
    <text evidence="1">The sequence shown here is derived from an EMBL/GenBank/DDBJ whole genome shotgun (WGS) entry which is preliminary data.</text>
</comment>
<dbReference type="OrthoDB" id="6156876at2759"/>
<organism evidence="1 2">
    <name type="scientific">Mytilus galloprovincialis</name>
    <name type="common">Mediterranean mussel</name>
    <dbReference type="NCBI Taxonomy" id="29158"/>
    <lineage>
        <taxon>Eukaryota</taxon>
        <taxon>Metazoa</taxon>
        <taxon>Spiralia</taxon>
        <taxon>Lophotrochozoa</taxon>
        <taxon>Mollusca</taxon>
        <taxon>Bivalvia</taxon>
        <taxon>Autobranchia</taxon>
        <taxon>Pteriomorphia</taxon>
        <taxon>Mytilida</taxon>
        <taxon>Mytiloidea</taxon>
        <taxon>Mytilidae</taxon>
        <taxon>Mytilinae</taxon>
        <taxon>Mytilus</taxon>
    </lineage>
</organism>
<dbReference type="Proteomes" id="UP000596742">
    <property type="component" value="Unassembled WGS sequence"/>
</dbReference>
<dbReference type="PANTHER" id="PTHR17609:SF3">
    <property type="entry name" value="SAP DOMAIN-CONTAINING PROTEIN"/>
    <property type="match status" value="1"/>
</dbReference>
<name>A0A8B6FBT0_MYTGA</name>
<sequence>MISTTITTMTTSGIVPSSDYPWTTHPVTTTDLPHAKKALTRGGWLIAACPHSVVYAAKSLVRGESPRDFVDLMRSFKHRPNILICDIANRVAASGNKITRMFYPFEGRVAENTVDNIEKAKSGMYTWELGCLNEIGPETTFNQLISNEKNPTSGSSEHYSLFDWFHEDNTKDVNETLRKVSLVEKLGSITNSQVVEQFFNSMRRDLYFINEMSPAVHVFVCRLILQFHNEKSNNIIKKQQSKLFPADMSFNQLGQLCQHFGDEINGIQTSTVGSMEMPDHGSGTVDQQSDIITQHTSPKAACVSDRSSDVVPLHLNELSQIQSALNSSARENYSTFSSLMLSTFEEKIRELTNTWDNLSDEERRAMSLNMDYVTNVLFKCPSERRLSEVASVFVGGHFMDKLYDLGDFLSSIKPRPLRIFSQSKNTCFI</sequence>
<reference evidence="1" key="1">
    <citation type="submission" date="2018-11" db="EMBL/GenBank/DDBJ databases">
        <authorList>
            <person name="Alioto T."/>
            <person name="Alioto T."/>
        </authorList>
    </citation>
    <scope>NUCLEOTIDE SEQUENCE</scope>
</reference>
<dbReference type="PANTHER" id="PTHR17609">
    <property type="entry name" value="HMG DOMAIN-CONTAINING PROTEIN 3"/>
    <property type="match status" value="1"/>
</dbReference>
<dbReference type="InterPro" id="IPR039598">
    <property type="entry name" value="HMGXB3"/>
</dbReference>
<evidence type="ECO:0000313" key="2">
    <source>
        <dbReference type="Proteomes" id="UP000596742"/>
    </source>
</evidence>